<dbReference type="InterPro" id="IPR027417">
    <property type="entry name" value="P-loop_NTPase"/>
</dbReference>
<evidence type="ECO:0000313" key="9">
    <source>
        <dbReference type="Proteomes" id="UP000266066"/>
    </source>
</evidence>
<gene>
    <name evidence="8" type="ORF">DWX06_00190</name>
    <name evidence="7" type="ORF">DWY38_12355</name>
</gene>
<evidence type="ECO:0000256" key="3">
    <source>
        <dbReference type="ARBA" id="ARBA00022692"/>
    </source>
</evidence>
<keyword evidence="5" id="KW-0472">Membrane</keyword>
<dbReference type="InterPro" id="IPR051539">
    <property type="entry name" value="T4SS-coupling_protein"/>
</dbReference>
<organism evidence="7 9">
    <name type="scientific">Agathobacter rectalis</name>
    <dbReference type="NCBI Taxonomy" id="39491"/>
    <lineage>
        <taxon>Bacteria</taxon>
        <taxon>Bacillati</taxon>
        <taxon>Bacillota</taxon>
        <taxon>Clostridia</taxon>
        <taxon>Lachnospirales</taxon>
        <taxon>Lachnospiraceae</taxon>
        <taxon>Agathobacter</taxon>
    </lineage>
</organism>
<protein>
    <recommendedName>
        <fullName evidence="6">TraD/TraG TraM recognition site domain-containing protein</fullName>
    </recommendedName>
</protein>
<reference evidence="9 10" key="1">
    <citation type="submission" date="2018-08" db="EMBL/GenBank/DDBJ databases">
        <title>A genome reference for cultivated species of the human gut microbiota.</title>
        <authorList>
            <person name="Zou Y."/>
            <person name="Xue W."/>
            <person name="Luo G."/>
        </authorList>
    </citation>
    <scope>NUCLEOTIDE SEQUENCE [LARGE SCALE GENOMIC DNA]</scope>
    <source>
        <strain evidence="8 10">AF18-16LB</strain>
        <strain evidence="7 9">AF25-15</strain>
    </source>
</reference>
<evidence type="ECO:0000256" key="1">
    <source>
        <dbReference type="ARBA" id="ARBA00004651"/>
    </source>
</evidence>
<comment type="caution">
    <text evidence="7">The sequence shown here is derived from an EMBL/GenBank/DDBJ whole genome shotgun (WGS) entry which is preliminary data.</text>
</comment>
<evidence type="ECO:0000313" key="10">
    <source>
        <dbReference type="Proteomes" id="UP000284296"/>
    </source>
</evidence>
<dbReference type="InterPro" id="IPR032689">
    <property type="entry name" value="TraG-D_C"/>
</dbReference>
<dbReference type="PANTHER" id="PTHR37937">
    <property type="entry name" value="CONJUGATIVE TRANSFER: DNA TRANSPORT"/>
    <property type="match status" value="1"/>
</dbReference>
<name>A0A395UVR4_9FIRM</name>
<dbReference type="Pfam" id="PF12696">
    <property type="entry name" value="TraG-D_C"/>
    <property type="match status" value="1"/>
</dbReference>
<feature type="domain" description="TraD/TraG TraM recognition site" evidence="6">
    <location>
        <begin position="1"/>
        <end position="118"/>
    </location>
</feature>
<sequence length="145" mass="16436">MLDEFAQLTTLSYDMIKTFFMTGRSRALSSMCALQSRSSIAEMFHSENACKSLIDCVSTFCFLSIQEVETRKWASDLIGTHKVLKISNNLQDGTQSSGRSVSETREPIVFPEEFGSLKDPANGKDELIIYSIGKYIRAEKQYYFK</sequence>
<dbReference type="Proteomes" id="UP000266066">
    <property type="component" value="Unassembled WGS sequence"/>
</dbReference>
<dbReference type="EMBL" id="QRXG01000001">
    <property type="protein sequence ID" value="RGT84605.1"/>
    <property type="molecule type" value="Genomic_DNA"/>
</dbReference>
<dbReference type="RefSeq" id="WP_118003702.1">
    <property type="nucleotide sequence ID" value="NZ_QRUJ01000015.1"/>
</dbReference>
<evidence type="ECO:0000313" key="7">
    <source>
        <dbReference type="EMBL" id="RGR53074.1"/>
    </source>
</evidence>
<dbReference type="AlphaFoldDB" id="A0A395UVR4"/>
<evidence type="ECO:0000313" key="8">
    <source>
        <dbReference type="EMBL" id="RGT84605.1"/>
    </source>
</evidence>
<dbReference type="SUPFAM" id="SSF52540">
    <property type="entry name" value="P-loop containing nucleoside triphosphate hydrolases"/>
    <property type="match status" value="1"/>
</dbReference>
<dbReference type="Gene3D" id="3.40.50.300">
    <property type="entry name" value="P-loop containing nucleotide triphosphate hydrolases"/>
    <property type="match status" value="1"/>
</dbReference>
<evidence type="ECO:0000256" key="4">
    <source>
        <dbReference type="ARBA" id="ARBA00022989"/>
    </source>
</evidence>
<evidence type="ECO:0000256" key="5">
    <source>
        <dbReference type="ARBA" id="ARBA00023136"/>
    </source>
</evidence>
<dbReference type="PANTHER" id="PTHR37937:SF1">
    <property type="entry name" value="CONJUGATIVE TRANSFER: DNA TRANSPORT"/>
    <property type="match status" value="1"/>
</dbReference>
<dbReference type="Proteomes" id="UP000284296">
    <property type="component" value="Unassembled WGS sequence"/>
</dbReference>
<accession>A0A395UVR4</accession>
<comment type="subcellular location">
    <subcellularLocation>
        <location evidence="1">Cell membrane</location>
        <topology evidence="1">Multi-pass membrane protein</topology>
    </subcellularLocation>
</comment>
<dbReference type="EMBL" id="QRUJ01000015">
    <property type="protein sequence ID" value="RGR53074.1"/>
    <property type="molecule type" value="Genomic_DNA"/>
</dbReference>
<evidence type="ECO:0000259" key="6">
    <source>
        <dbReference type="Pfam" id="PF12696"/>
    </source>
</evidence>
<proteinExistence type="predicted"/>
<evidence type="ECO:0000256" key="2">
    <source>
        <dbReference type="ARBA" id="ARBA00022475"/>
    </source>
</evidence>
<dbReference type="GO" id="GO:0005886">
    <property type="term" value="C:plasma membrane"/>
    <property type="evidence" value="ECO:0007669"/>
    <property type="project" value="UniProtKB-SubCell"/>
</dbReference>
<keyword evidence="3" id="KW-0812">Transmembrane</keyword>
<keyword evidence="2" id="KW-1003">Cell membrane</keyword>
<keyword evidence="4" id="KW-1133">Transmembrane helix</keyword>